<evidence type="ECO:0000313" key="2">
    <source>
        <dbReference type="EMBL" id="ABG05628.1"/>
    </source>
</evidence>
<feature type="transmembrane region" description="Helical" evidence="1">
    <location>
        <begin position="72"/>
        <end position="95"/>
    </location>
</feature>
<proteinExistence type="predicted"/>
<dbReference type="Proteomes" id="UP000006637">
    <property type="component" value="Chromosome"/>
</dbReference>
<keyword evidence="1" id="KW-1133">Transmembrane helix</keyword>
<gene>
    <name evidence="2" type="ordered locus">Rxyl_2713</name>
</gene>
<feature type="transmembrane region" description="Helical" evidence="1">
    <location>
        <begin position="321"/>
        <end position="340"/>
    </location>
</feature>
<dbReference type="eggNOG" id="COG1271">
    <property type="taxonomic scope" value="Bacteria"/>
</dbReference>
<feature type="transmembrane region" description="Helical" evidence="1">
    <location>
        <begin position="208"/>
        <end position="225"/>
    </location>
</feature>
<feature type="transmembrane region" description="Helical" evidence="1">
    <location>
        <begin position="25"/>
        <end position="51"/>
    </location>
</feature>
<feature type="transmembrane region" description="Helical" evidence="1">
    <location>
        <begin position="237"/>
        <end position="256"/>
    </location>
</feature>
<sequence>MSALAVLAQGFELPSIEFPYLGSRGIVGVVMLIHIFFATLFVGYAVGAPLLELWGRRRENPHARRLAYSLAHFNVLTFSVGATWAVMFLVLIVGLYPRVTAVLFTHFFWFFPVIAMTAMVLTLWLFYVHFYRSGRRNVAAGLAAAAFILLWQAILGGIDTFMVTGGDPGELPSQSGGDLTFGSLGAALDGLLNPMFYGMMLHRTFGNLSWPAFAAGAWAAFMYARSKTPEDRAFFDWASSAGLVWGAAFLLLQPFVGFLNAYSMQRSSGAYGRLMGVGGDTFTSDLLYINLVLVVGLFVLSNVGMYLGAGRHPERGGRVPIRFFGLVAAVSGLYAISPLAEFPFLYMRYIMLLVMVLATLGAFVTYLRGRAAFRYGSPGGGYRAVLLALGVLAAAVTLGMGWMKSNSRAPYTIYGQDEYRVEPQTPVVPEIVGRGGG</sequence>
<dbReference type="RefSeq" id="WP_011565637.1">
    <property type="nucleotide sequence ID" value="NC_008148.1"/>
</dbReference>
<keyword evidence="1" id="KW-0472">Membrane</keyword>
<accession>Q1ASK0</accession>
<protein>
    <submittedName>
        <fullName evidence="2">Uncharacterized protein</fullName>
    </submittedName>
</protein>
<feature type="transmembrane region" description="Helical" evidence="1">
    <location>
        <begin position="381"/>
        <end position="403"/>
    </location>
</feature>
<dbReference type="AlphaFoldDB" id="Q1ASK0"/>
<keyword evidence="3" id="KW-1185">Reference proteome</keyword>
<feature type="transmembrane region" description="Helical" evidence="1">
    <location>
        <begin position="138"/>
        <end position="158"/>
    </location>
</feature>
<feature type="transmembrane region" description="Helical" evidence="1">
    <location>
        <begin position="107"/>
        <end position="126"/>
    </location>
</feature>
<dbReference type="STRING" id="266117.Rxyl_2713"/>
<keyword evidence="1" id="KW-0812">Transmembrane</keyword>
<evidence type="ECO:0000256" key="1">
    <source>
        <dbReference type="SAM" id="Phobius"/>
    </source>
</evidence>
<name>Q1ASK0_RUBXD</name>
<dbReference type="HOGENOM" id="CLU_618037_0_0_11"/>
<organism evidence="2 3">
    <name type="scientific">Rubrobacter xylanophilus (strain DSM 9941 / JCM 11954 / NBRC 16129 / PRD-1)</name>
    <dbReference type="NCBI Taxonomy" id="266117"/>
    <lineage>
        <taxon>Bacteria</taxon>
        <taxon>Bacillati</taxon>
        <taxon>Actinomycetota</taxon>
        <taxon>Rubrobacteria</taxon>
        <taxon>Rubrobacterales</taxon>
        <taxon>Rubrobacteraceae</taxon>
        <taxon>Rubrobacter</taxon>
    </lineage>
</organism>
<feature type="transmembrane region" description="Helical" evidence="1">
    <location>
        <begin position="287"/>
        <end position="309"/>
    </location>
</feature>
<evidence type="ECO:0000313" key="3">
    <source>
        <dbReference type="Proteomes" id="UP000006637"/>
    </source>
</evidence>
<dbReference type="PhylomeDB" id="Q1ASK0"/>
<feature type="transmembrane region" description="Helical" evidence="1">
    <location>
        <begin position="346"/>
        <end position="369"/>
    </location>
</feature>
<dbReference type="KEGG" id="rxy:Rxyl_2713"/>
<dbReference type="EMBL" id="CP000386">
    <property type="protein sequence ID" value="ABG05628.1"/>
    <property type="molecule type" value="Genomic_DNA"/>
</dbReference>
<reference evidence="2 3" key="1">
    <citation type="submission" date="2006-06" db="EMBL/GenBank/DDBJ databases">
        <title>Complete sequence of Rubrobacter xylanophilus DSM 9941.</title>
        <authorList>
            <consortium name="US DOE Joint Genome Institute"/>
            <person name="Copeland A."/>
            <person name="Lucas S."/>
            <person name="Lapidus A."/>
            <person name="Barry K."/>
            <person name="Detter J.C."/>
            <person name="Glavina del Rio T."/>
            <person name="Hammon N."/>
            <person name="Israni S."/>
            <person name="Dalin E."/>
            <person name="Tice H."/>
            <person name="Pitluck S."/>
            <person name="Munk A.C."/>
            <person name="Brettin T."/>
            <person name="Bruce D."/>
            <person name="Han C."/>
            <person name="Tapia R."/>
            <person name="Gilna P."/>
            <person name="Schmutz J."/>
            <person name="Larimer F."/>
            <person name="Land M."/>
            <person name="Hauser L."/>
            <person name="Kyrpides N."/>
            <person name="Lykidis A."/>
            <person name="da Costa M.S."/>
            <person name="Rainey F.A."/>
            <person name="Empadinhas N."/>
            <person name="Jolivet E."/>
            <person name="Battista J.R."/>
            <person name="Richardson P."/>
        </authorList>
    </citation>
    <scope>NUCLEOTIDE SEQUENCE [LARGE SCALE GENOMIC DNA]</scope>
    <source>
        <strain evidence="3">DSM 9941 / NBRC 16129 / PRD-1</strain>
    </source>
</reference>